<dbReference type="STRING" id="366533.SAMN05444339_10983"/>
<dbReference type="Pfam" id="PF00528">
    <property type="entry name" value="BPD_transp_1"/>
    <property type="match status" value="1"/>
</dbReference>
<feature type="transmembrane region" description="Helical" evidence="7">
    <location>
        <begin position="221"/>
        <end position="239"/>
    </location>
</feature>
<proteinExistence type="inferred from homology"/>
<keyword evidence="10" id="KW-1185">Reference proteome</keyword>
<evidence type="ECO:0000256" key="7">
    <source>
        <dbReference type="RuleBase" id="RU363032"/>
    </source>
</evidence>
<keyword evidence="3" id="KW-1003">Cell membrane</keyword>
<dbReference type="EMBL" id="FQUE01000009">
    <property type="protein sequence ID" value="SHF63540.1"/>
    <property type="molecule type" value="Genomic_DNA"/>
</dbReference>
<evidence type="ECO:0000256" key="5">
    <source>
        <dbReference type="ARBA" id="ARBA00022989"/>
    </source>
</evidence>
<protein>
    <submittedName>
        <fullName evidence="9">Carbohydrate ABC transporter membrane protein 2, CUT1 family</fullName>
    </submittedName>
</protein>
<feature type="transmembrane region" description="Helical" evidence="7">
    <location>
        <begin position="185"/>
        <end position="209"/>
    </location>
</feature>
<reference evidence="10" key="1">
    <citation type="submission" date="2016-11" db="EMBL/GenBank/DDBJ databases">
        <authorList>
            <person name="Varghese N."/>
            <person name="Submissions S."/>
        </authorList>
    </citation>
    <scope>NUCLEOTIDE SEQUENCE [LARGE SCALE GENOMIC DNA]</scope>
    <source>
        <strain evidence="10">DSM 29326</strain>
    </source>
</reference>
<dbReference type="OrthoDB" id="9815445at2"/>
<keyword evidence="6 7" id="KW-0472">Membrane</keyword>
<dbReference type="PANTHER" id="PTHR43744">
    <property type="entry name" value="ABC TRANSPORTER PERMEASE PROTEIN MG189-RELATED-RELATED"/>
    <property type="match status" value="1"/>
</dbReference>
<evidence type="ECO:0000256" key="1">
    <source>
        <dbReference type="ARBA" id="ARBA00004651"/>
    </source>
</evidence>
<evidence type="ECO:0000256" key="6">
    <source>
        <dbReference type="ARBA" id="ARBA00023136"/>
    </source>
</evidence>
<keyword evidence="2 7" id="KW-0813">Transport</keyword>
<evidence type="ECO:0000256" key="4">
    <source>
        <dbReference type="ARBA" id="ARBA00022692"/>
    </source>
</evidence>
<name>A0A1M5D9L5_LOKAT</name>
<comment type="subcellular location">
    <subcellularLocation>
        <location evidence="1 7">Cell membrane</location>
        <topology evidence="1 7">Multi-pass membrane protein</topology>
    </subcellularLocation>
</comment>
<gene>
    <name evidence="9" type="ORF">SAMN05444339_10983</name>
</gene>
<evidence type="ECO:0000256" key="3">
    <source>
        <dbReference type="ARBA" id="ARBA00022475"/>
    </source>
</evidence>
<dbReference type="AlphaFoldDB" id="A0A1M5D9L5"/>
<feature type="transmembrane region" description="Helical" evidence="7">
    <location>
        <begin position="149"/>
        <end position="173"/>
    </location>
</feature>
<keyword evidence="4 7" id="KW-0812">Transmembrane</keyword>
<dbReference type="SUPFAM" id="SSF161098">
    <property type="entry name" value="MetI-like"/>
    <property type="match status" value="1"/>
</dbReference>
<evidence type="ECO:0000313" key="10">
    <source>
        <dbReference type="Proteomes" id="UP000183987"/>
    </source>
</evidence>
<comment type="similarity">
    <text evidence="7">Belongs to the binding-protein-dependent transport system permease family.</text>
</comment>
<evidence type="ECO:0000256" key="2">
    <source>
        <dbReference type="ARBA" id="ARBA00022448"/>
    </source>
</evidence>
<dbReference type="InterPro" id="IPR035906">
    <property type="entry name" value="MetI-like_sf"/>
</dbReference>
<dbReference type="GO" id="GO:0055085">
    <property type="term" value="P:transmembrane transport"/>
    <property type="evidence" value="ECO:0007669"/>
    <property type="project" value="InterPro"/>
</dbReference>
<dbReference type="InterPro" id="IPR000515">
    <property type="entry name" value="MetI-like"/>
</dbReference>
<feature type="transmembrane region" description="Helical" evidence="7">
    <location>
        <begin position="25"/>
        <end position="47"/>
    </location>
</feature>
<feature type="domain" description="ABC transmembrane type-1" evidence="8">
    <location>
        <begin position="150"/>
        <end position="339"/>
    </location>
</feature>
<evidence type="ECO:0000259" key="8">
    <source>
        <dbReference type="PROSITE" id="PS50928"/>
    </source>
</evidence>
<dbReference type="CDD" id="cd06261">
    <property type="entry name" value="TM_PBP2"/>
    <property type="match status" value="1"/>
</dbReference>
<evidence type="ECO:0000313" key="9">
    <source>
        <dbReference type="EMBL" id="SHF63540.1"/>
    </source>
</evidence>
<sequence>MADRSGVTGFLTATRGRGRLHWTDWVSYGYLFLGVFLMFGPVVWLVLSSFKDQNELDRFPPRFLPYAQEVLTVPGYDDPLPAFTVTEGDLAGQVVGQTRRAAGRAEVVSPDAPEDRVRLTTDMLQPVEGVAFATDNYTQLFARFDFLRYFWNSTFITIAATVIMLLVNAMAAFALSKYQFRGRNAVLLIVIGTLMIPQTVVLVPLFLIVTKLGMFNSLWGVIIPGAATPTGVFLLRQYMITIPDEILDAARMDKASEWKIFWRIILPLSAPAIAVLAILAIMWRWNDFLWPLIVLTRTENFTLQLALNSFQGELQTDWPSLLAMTVLTLLPIAAVFMFLQKYIATGIASTGGK</sequence>
<keyword evidence="5 7" id="KW-1133">Transmembrane helix</keyword>
<accession>A0A1M5D9L5</accession>
<dbReference type="PANTHER" id="PTHR43744:SF12">
    <property type="entry name" value="ABC TRANSPORTER PERMEASE PROTEIN MG189-RELATED"/>
    <property type="match status" value="1"/>
</dbReference>
<dbReference type="RefSeq" id="WP_072858267.1">
    <property type="nucleotide sequence ID" value="NZ_FQUE01000009.1"/>
</dbReference>
<dbReference type="Gene3D" id="1.10.3720.10">
    <property type="entry name" value="MetI-like"/>
    <property type="match status" value="1"/>
</dbReference>
<organism evidence="9 10">
    <name type="scientific">Loktanella atrilutea</name>
    <dbReference type="NCBI Taxonomy" id="366533"/>
    <lineage>
        <taxon>Bacteria</taxon>
        <taxon>Pseudomonadati</taxon>
        <taxon>Pseudomonadota</taxon>
        <taxon>Alphaproteobacteria</taxon>
        <taxon>Rhodobacterales</taxon>
        <taxon>Roseobacteraceae</taxon>
        <taxon>Loktanella</taxon>
    </lineage>
</organism>
<dbReference type="PROSITE" id="PS50928">
    <property type="entry name" value="ABC_TM1"/>
    <property type="match status" value="1"/>
</dbReference>
<dbReference type="GO" id="GO:0005886">
    <property type="term" value="C:plasma membrane"/>
    <property type="evidence" value="ECO:0007669"/>
    <property type="project" value="UniProtKB-SubCell"/>
</dbReference>
<dbReference type="Proteomes" id="UP000183987">
    <property type="component" value="Unassembled WGS sequence"/>
</dbReference>
<feature type="transmembrane region" description="Helical" evidence="7">
    <location>
        <begin position="260"/>
        <end position="283"/>
    </location>
</feature>
<feature type="transmembrane region" description="Helical" evidence="7">
    <location>
        <begin position="318"/>
        <end position="339"/>
    </location>
</feature>